<evidence type="ECO:0000313" key="20">
    <source>
        <dbReference type="Proteomes" id="UP001138686"/>
    </source>
</evidence>
<dbReference type="InterPro" id="IPR032807">
    <property type="entry name" value="GNVR"/>
</dbReference>
<protein>
    <recommendedName>
        <fullName evidence="4">non-specific protein-tyrosine kinase</fullName>
        <ecNumber evidence="4">2.7.10.2</ecNumber>
    </recommendedName>
</protein>
<sequence length="795" mass="90183">MKTHHNPKHNELSVREILEQYTRYWYLFIFGVIIAASLAFIYLRYTTVSYLSKGTIIIKDEKSDGGAEELAAFSNLGGFLSRFKSSKIENEIAIFKSKRIIKEVIIALDLNILYESVGTIKTTELYQYKPFQVQYLSINDSLGEPNRMIPKLYFEIENETQYKVYNESNSIEGVYTFGTKVDLPFGSITVIPNLDNATKFKSFISKTVSVSYRDVDKVAAVFQRSLNVANELNNSNVVVISMQSPVRSKAEDFINELVFQYNRDAIEDRGQVAKKTSDFIDSRLEIITKELDSVETNKESFKSSNRLTNIEAQAQLILENASDFEKRQFNVNTQIELANTMIDYMENSSNNDLLPSNIGIEGGDVSESVNNYNELVLQRNRLLKSSTAKNPVVVNVNDQIEEIRQNILNSLKNTTNSLKVSLRDLNFQESVLNSKLSKVPTNEKIYRGIERQQGIKEQLYLFLLQQREEAAISLAVTAPKAKVVDKAYSSSTPVSPKKSLIYLGSILAGLLVPFLFIYSRDLLNNKISNRRDIETGISNLNLIGEIPKLKKDEEQLIQLNDRSILAESFRILRTNLQYLFINKLENTHKSNTVFVTSTIKGEGKTFVAFNLALTLALTGKKVVLVGGDIRNPQLHRYLPRELQNQPGLTEFIMDASIKARDIASKSSENENLSIVLSGAIPPNPAELLMLDRTKQFFEELREDYDFVVVDTAPSMLVTDTILINKLADVTLYVFRANYTEKRLLEFVNDAIEDGRLLNVAGVLNNVSLSNFGYGNKYGYSYSDEKPSFKNRLFRR</sequence>
<evidence type="ECO:0000256" key="11">
    <source>
        <dbReference type="ARBA" id="ARBA00022840"/>
    </source>
</evidence>
<evidence type="ECO:0000256" key="12">
    <source>
        <dbReference type="ARBA" id="ARBA00022989"/>
    </source>
</evidence>
<keyword evidence="20" id="KW-1185">Reference proteome</keyword>
<dbReference type="InterPro" id="IPR050445">
    <property type="entry name" value="Bact_polysacc_biosynth/exp"/>
</dbReference>
<evidence type="ECO:0000256" key="6">
    <source>
        <dbReference type="ARBA" id="ARBA00022519"/>
    </source>
</evidence>
<gene>
    <name evidence="19" type="ORF">KXJ69_04890</name>
</gene>
<keyword evidence="7 19" id="KW-0808">Transferase</keyword>
<evidence type="ECO:0000256" key="7">
    <source>
        <dbReference type="ARBA" id="ARBA00022679"/>
    </source>
</evidence>
<accession>A0A9X1JUZ8</accession>
<comment type="caution">
    <text evidence="19">The sequence shown here is derived from an EMBL/GenBank/DDBJ whole genome shotgun (WGS) entry which is preliminary data.</text>
</comment>
<evidence type="ECO:0000256" key="4">
    <source>
        <dbReference type="ARBA" id="ARBA00011903"/>
    </source>
</evidence>
<dbReference type="Proteomes" id="UP001138686">
    <property type="component" value="Unassembled WGS sequence"/>
</dbReference>
<keyword evidence="6" id="KW-0997">Cell inner membrane</keyword>
<evidence type="ECO:0000259" key="16">
    <source>
        <dbReference type="Pfam" id="PF02706"/>
    </source>
</evidence>
<keyword evidence="9" id="KW-0547">Nucleotide-binding</keyword>
<evidence type="ECO:0000256" key="8">
    <source>
        <dbReference type="ARBA" id="ARBA00022692"/>
    </source>
</evidence>
<dbReference type="InterPro" id="IPR005702">
    <property type="entry name" value="Wzc-like_C"/>
</dbReference>
<evidence type="ECO:0000256" key="9">
    <source>
        <dbReference type="ARBA" id="ARBA00022741"/>
    </source>
</evidence>
<dbReference type="GO" id="GO:0005524">
    <property type="term" value="F:ATP binding"/>
    <property type="evidence" value="ECO:0007669"/>
    <property type="project" value="UniProtKB-KW"/>
</dbReference>
<comment type="catalytic activity">
    <reaction evidence="14">
        <text>L-tyrosyl-[protein] + ATP = O-phospho-L-tyrosyl-[protein] + ADP + H(+)</text>
        <dbReference type="Rhea" id="RHEA:10596"/>
        <dbReference type="Rhea" id="RHEA-COMP:10136"/>
        <dbReference type="Rhea" id="RHEA-COMP:20101"/>
        <dbReference type="ChEBI" id="CHEBI:15378"/>
        <dbReference type="ChEBI" id="CHEBI:30616"/>
        <dbReference type="ChEBI" id="CHEBI:46858"/>
        <dbReference type="ChEBI" id="CHEBI:61978"/>
        <dbReference type="ChEBI" id="CHEBI:456216"/>
        <dbReference type="EC" id="2.7.10.2"/>
    </reaction>
</comment>
<evidence type="ECO:0000256" key="1">
    <source>
        <dbReference type="ARBA" id="ARBA00004429"/>
    </source>
</evidence>
<comment type="subcellular location">
    <subcellularLocation>
        <location evidence="1">Cell inner membrane</location>
        <topology evidence="1">Multi-pass membrane protein</topology>
    </subcellularLocation>
</comment>
<keyword evidence="12 15" id="KW-1133">Transmembrane helix</keyword>
<comment type="similarity">
    <text evidence="2">Belongs to the CpsD/CapB family.</text>
</comment>
<keyword evidence="13 15" id="KW-0472">Membrane</keyword>
<comment type="similarity">
    <text evidence="3">Belongs to the etk/wzc family.</text>
</comment>
<dbReference type="GO" id="GO:0005886">
    <property type="term" value="C:plasma membrane"/>
    <property type="evidence" value="ECO:0007669"/>
    <property type="project" value="UniProtKB-SubCell"/>
</dbReference>
<evidence type="ECO:0000259" key="17">
    <source>
        <dbReference type="Pfam" id="PF13614"/>
    </source>
</evidence>
<dbReference type="Pfam" id="PF13807">
    <property type="entry name" value="GNVR"/>
    <property type="match status" value="1"/>
</dbReference>
<evidence type="ECO:0000256" key="10">
    <source>
        <dbReference type="ARBA" id="ARBA00022777"/>
    </source>
</evidence>
<dbReference type="RefSeq" id="WP_219051855.1">
    <property type="nucleotide sequence ID" value="NZ_JAHWDP010000002.1"/>
</dbReference>
<evidence type="ECO:0000313" key="19">
    <source>
        <dbReference type="EMBL" id="MBW2937429.1"/>
    </source>
</evidence>
<evidence type="ECO:0000256" key="15">
    <source>
        <dbReference type="SAM" id="Phobius"/>
    </source>
</evidence>
<dbReference type="CDD" id="cd05387">
    <property type="entry name" value="BY-kinase"/>
    <property type="match status" value="1"/>
</dbReference>
<reference evidence="19" key="1">
    <citation type="submission" date="2021-07" db="EMBL/GenBank/DDBJ databases">
        <title>Aureisphaera sp. CAU 1614 isolated from sea sediment.</title>
        <authorList>
            <person name="Kim W."/>
        </authorList>
    </citation>
    <scope>NUCLEOTIDE SEQUENCE</scope>
    <source>
        <strain evidence="19">CAU 1614</strain>
    </source>
</reference>
<feature type="transmembrane region" description="Helical" evidence="15">
    <location>
        <begin position="24"/>
        <end position="43"/>
    </location>
</feature>
<keyword evidence="11" id="KW-0067">ATP-binding</keyword>
<organism evidence="19 20">
    <name type="scientific">Halomarinibacterium sedimenti</name>
    <dbReference type="NCBI Taxonomy" id="2857106"/>
    <lineage>
        <taxon>Bacteria</taxon>
        <taxon>Pseudomonadati</taxon>
        <taxon>Bacteroidota</taxon>
        <taxon>Flavobacteriia</taxon>
        <taxon>Flavobacteriales</taxon>
        <taxon>Flavobacteriaceae</taxon>
        <taxon>Halomarinibacterium</taxon>
    </lineage>
</organism>
<evidence type="ECO:0000256" key="2">
    <source>
        <dbReference type="ARBA" id="ARBA00007316"/>
    </source>
</evidence>
<dbReference type="NCBIfam" id="TIGR01007">
    <property type="entry name" value="eps_fam"/>
    <property type="match status" value="1"/>
</dbReference>
<evidence type="ECO:0000259" key="18">
    <source>
        <dbReference type="Pfam" id="PF13807"/>
    </source>
</evidence>
<evidence type="ECO:0000256" key="14">
    <source>
        <dbReference type="ARBA" id="ARBA00051245"/>
    </source>
</evidence>
<evidence type="ECO:0000256" key="3">
    <source>
        <dbReference type="ARBA" id="ARBA00008883"/>
    </source>
</evidence>
<feature type="domain" description="Tyrosine-protein kinase G-rich" evidence="18">
    <location>
        <begin position="451"/>
        <end position="520"/>
    </location>
</feature>
<dbReference type="Pfam" id="PF02706">
    <property type="entry name" value="Wzz"/>
    <property type="match status" value="1"/>
</dbReference>
<dbReference type="GO" id="GO:0004715">
    <property type="term" value="F:non-membrane spanning protein tyrosine kinase activity"/>
    <property type="evidence" value="ECO:0007669"/>
    <property type="project" value="UniProtKB-EC"/>
</dbReference>
<dbReference type="AlphaFoldDB" id="A0A9X1JUZ8"/>
<proteinExistence type="inferred from homology"/>
<dbReference type="Pfam" id="PF13614">
    <property type="entry name" value="AAA_31"/>
    <property type="match status" value="1"/>
</dbReference>
<dbReference type="EC" id="2.7.10.2" evidence="4"/>
<dbReference type="PANTHER" id="PTHR32309">
    <property type="entry name" value="TYROSINE-PROTEIN KINASE"/>
    <property type="match status" value="1"/>
</dbReference>
<keyword evidence="10" id="KW-0418">Kinase</keyword>
<feature type="domain" description="Polysaccharide chain length determinant N-terminal" evidence="16">
    <location>
        <begin position="10"/>
        <end position="107"/>
    </location>
</feature>
<keyword evidence="8 15" id="KW-0812">Transmembrane</keyword>
<keyword evidence="5" id="KW-1003">Cell membrane</keyword>
<evidence type="ECO:0000256" key="5">
    <source>
        <dbReference type="ARBA" id="ARBA00022475"/>
    </source>
</evidence>
<dbReference type="InterPro" id="IPR025669">
    <property type="entry name" value="AAA_dom"/>
</dbReference>
<evidence type="ECO:0000256" key="13">
    <source>
        <dbReference type="ARBA" id="ARBA00023136"/>
    </source>
</evidence>
<dbReference type="InterPro" id="IPR003856">
    <property type="entry name" value="LPS_length_determ_N"/>
</dbReference>
<feature type="domain" description="AAA" evidence="17">
    <location>
        <begin position="601"/>
        <end position="723"/>
    </location>
</feature>
<name>A0A9X1JUZ8_9FLAO</name>
<dbReference type="EMBL" id="JAHWDP010000002">
    <property type="protein sequence ID" value="MBW2937429.1"/>
    <property type="molecule type" value="Genomic_DNA"/>
</dbReference>
<dbReference type="PANTHER" id="PTHR32309:SF13">
    <property type="entry name" value="FERRIC ENTEROBACTIN TRANSPORT PROTEIN FEPE"/>
    <property type="match status" value="1"/>
</dbReference>